<sequence>MAILMYAAAPLAGDGRRRLALRGRTAALPAVWESVASVPAGGGRRYRPLGMAAAAAPVGDGAAAASGEPTDLLQQGKKTMAASKKTNSEKNNNNEKKKKKKVVVVRRQRSRARRGTSASVQGLLPMPYDKLDDYATSAASSGTDINKIQHDFLKKRDQILEEYHAKGYVERDFTDDDDEEERDGRGAPGRRRRRQVVAKQAGSVKKIN</sequence>
<gene>
    <name evidence="2" type="ORF">BRADI_4g12080v3</name>
</gene>
<dbReference type="InParanoid" id="A0A0Q3PE86"/>
<feature type="compositionally biased region" description="Basic residues" evidence="1">
    <location>
        <begin position="96"/>
        <end position="114"/>
    </location>
</feature>
<proteinExistence type="predicted"/>
<evidence type="ECO:0000313" key="4">
    <source>
        <dbReference type="Proteomes" id="UP000008810"/>
    </source>
</evidence>
<dbReference type="EnsemblPlants" id="KQJ87585">
    <property type="protein sequence ID" value="KQJ87585"/>
    <property type="gene ID" value="BRADI_4g12080v3"/>
</dbReference>
<evidence type="ECO:0000313" key="3">
    <source>
        <dbReference type="EnsemblPlants" id="KQJ87585"/>
    </source>
</evidence>
<accession>A0A0Q3PE86</accession>
<feature type="compositionally biased region" description="Basic and acidic residues" evidence="1">
    <location>
        <begin position="86"/>
        <end position="95"/>
    </location>
</feature>
<dbReference type="EMBL" id="CM000883">
    <property type="protein sequence ID" value="KQJ87585.1"/>
    <property type="molecule type" value="Genomic_DNA"/>
</dbReference>
<dbReference type="Gramene" id="KQJ87585">
    <property type="protein sequence ID" value="KQJ87585"/>
    <property type="gene ID" value="BRADI_4g12080v3"/>
</dbReference>
<dbReference type="PANTHER" id="PTHR36138:SF12">
    <property type="entry name" value="OS11G0638500 PROTEIN"/>
    <property type="match status" value="1"/>
</dbReference>
<reference evidence="2" key="2">
    <citation type="submission" date="2017-06" db="EMBL/GenBank/DDBJ databases">
        <title>WGS assembly of Brachypodium distachyon.</title>
        <authorList>
            <consortium name="The International Brachypodium Initiative"/>
            <person name="Lucas S."/>
            <person name="Harmon-Smith M."/>
            <person name="Lail K."/>
            <person name="Tice H."/>
            <person name="Grimwood J."/>
            <person name="Bruce D."/>
            <person name="Barry K."/>
            <person name="Shu S."/>
            <person name="Lindquist E."/>
            <person name="Wang M."/>
            <person name="Pitluck S."/>
            <person name="Vogel J.P."/>
            <person name="Garvin D.F."/>
            <person name="Mockler T.C."/>
            <person name="Schmutz J."/>
            <person name="Rokhsar D."/>
            <person name="Bevan M.W."/>
        </authorList>
    </citation>
    <scope>NUCLEOTIDE SEQUENCE</scope>
    <source>
        <strain evidence="2">Bd21</strain>
    </source>
</reference>
<evidence type="ECO:0000313" key="2">
    <source>
        <dbReference type="EMBL" id="KQJ87585.1"/>
    </source>
</evidence>
<protein>
    <submittedName>
        <fullName evidence="2 3">Uncharacterized protein</fullName>
    </submittedName>
</protein>
<evidence type="ECO:0000256" key="1">
    <source>
        <dbReference type="SAM" id="MobiDB-lite"/>
    </source>
</evidence>
<organism evidence="2">
    <name type="scientific">Brachypodium distachyon</name>
    <name type="common">Purple false brome</name>
    <name type="synonym">Trachynia distachya</name>
    <dbReference type="NCBI Taxonomy" id="15368"/>
    <lineage>
        <taxon>Eukaryota</taxon>
        <taxon>Viridiplantae</taxon>
        <taxon>Streptophyta</taxon>
        <taxon>Embryophyta</taxon>
        <taxon>Tracheophyta</taxon>
        <taxon>Spermatophyta</taxon>
        <taxon>Magnoliopsida</taxon>
        <taxon>Liliopsida</taxon>
        <taxon>Poales</taxon>
        <taxon>Poaceae</taxon>
        <taxon>BOP clade</taxon>
        <taxon>Pooideae</taxon>
        <taxon>Stipodae</taxon>
        <taxon>Brachypodieae</taxon>
        <taxon>Brachypodium</taxon>
    </lineage>
</organism>
<keyword evidence="4" id="KW-1185">Reference proteome</keyword>
<dbReference type="PANTHER" id="PTHR36138">
    <property type="entry name" value="EXPRESSED PROTEIN-RELATED"/>
    <property type="match status" value="1"/>
</dbReference>
<reference evidence="3" key="3">
    <citation type="submission" date="2018-08" db="UniProtKB">
        <authorList>
            <consortium name="EnsemblPlants"/>
        </authorList>
    </citation>
    <scope>IDENTIFICATION</scope>
    <source>
        <strain evidence="3">cv. Bd21</strain>
    </source>
</reference>
<dbReference type="OrthoDB" id="653251at2759"/>
<feature type="region of interest" description="Disordered" evidence="1">
    <location>
        <begin position="170"/>
        <end position="208"/>
    </location>
</feature>
<reference evidence="2 3" key="1">
    <citation type="journal article" date="2010" name="Nature">
        <title>Genome sequencing and analysis of the model grass Brachypodium distachyon.</title>
        <authorList>
            <consortium name="International Brachypodium Initiative"/>
        </authorList>
    </citation>
    <scope>NUCLEOTIDE SEQUENCE [LARGE SCALE GENOMIC DNA]</scope>
    <source>
        <strain evidence="2 3">Bd21</strain>
    </source>
</reference>
<name>A0A0Q3PE86_BRADI</name>
<dbReference type="Proteomes" id="UP000008810">
    <property type="component" value="Chromosome 4"/>
</dbReference>
<feature type="region of interest" description="Disordered" evidence="1">
    <location>
        <begin position="61"/>
        <end position="121"/>
    </location>
</feature>
<dbReference type="AlphaFoldDB" id="A0A0Q3PE86"/>